<reference evidence="3" key="1">
    <citation type="journal article" date="2019" name="Int. J. Syst. Evol. Microbiol.">
        <title>The Global Catalogue of Microorganisms (GCM) 10K type strain sequencing project: providing services to taxonomists for standard genome sequencing and annotation.</title>
        <authorList>
            <consortium name="The Broad Institute Genomics Platform"/>
            <consortium name="The Broad Institute Genome Sequencing Center for Infectious Disease"/>
            <person name="Wu L."/>
            <person name="Ma J."/>
        </authorList>
    </citation>
    <scope>NUCLEOTIDE SEQUENCE [LARGE SCALE GENOMIC DNA]</scope>
    <source>
        <strain evidence="3">JCM 16578</strain>
    </source>
</reference>
<evidence type="ECO:0000313" key="3">
    <source>
        <dbReference type="Proteomes" id="UP001501563"/>
    </source>
</evidence>
<dbReference type="RefSeq" id="WP_345554732.1">
    <property type="nucleotide sequence ID" value="NZ_BAAAZA010000083.1"/>
</dbReference>
<dbReference type="EMBL" id="BAAAZA010000083">
    <property type="protein sequence ID" value="GAA3909261.1"/>
    <property type="molecule type" value="Genomic_DNA"/>
</dbReference>
<keyword evidence="1" id="KW-0732">Signal</keyword>
<gene>
    <name evidence="2" type="ORF">GCM10022207_93480</name>
</gene>
<evidence type="ECO:0000256" key="1">
    <source>
        <dbReference type="SAM" id="SignalP"/>
    </source>
</evidence>
<comment type="caution">
    <text evidence="2">The sequence shown here is derived from an EMBL/GenBank/DDBJ whole genome shotgun (WGS) entry which is preliminary data.</text>
</comment>
<feature type="chain" id="PRO_5045552865" description="Secreted protein" evidence="1">
    <location>
        <begin position="27"/>
        <end position="207"/>
    </location>
</feature>
<accession>A0ABP7LX03</accession>
<proteinExistence type="predicted"/>
<dbReference type="Proteomes" id="UP001501563">
    <property type="component" value="Unassembled WGS sequence"/>
</dbReference>
<evidence type="ECO:0000313" key="2">
    <source>
        <dbReference type="EMBL" id="GAA3909261.1"/>
    </source>
</evidence>
<organism evidence="2 3">
    <name type="scientific">Streptomyces lannensis</name>
    <dbReference type="NCBI Taxonomy" id="766498"/>
    <lineage>
        <taxon>Bacteria</taxon>
        <taxon>Bacillati</taxon>
        <taxon>Actinomycetota</taxon>
        <taxon>Actinomycetes</taxon>
        <taxon>Kitasatosporales</taxon>
        <taxon>Streptomycetaceae</taxon>
        <taxon>Streptomyces</taxon>
    </lineage>
</organism>
<feature type="signal peptide" evidence="1">
    <location>
        <begin position="1"/>
        <end position="26"/>
    </location>
</feature>
<evidence type="ECO:0008006" key="4">
    <source>
        <dbReference type="Google" id="ProtNLM"/>
    </source>
</evidence>
<keyword evidence="3" id="KW-1185">Reference proteome</keyword>
<sequence>MKRTLRYLAGTAVTAAVVGVATVSYAAPAKAPHDTVTKAGAARVAAAPAWKARAATTVKPTARKNAPTPRIVAPGEHVTAAPGFQLWLTAEGKHWTTPTFPEPQFRSVVDGNIDPNTPGVSLQSETTENRAYLSGLYYGGKGTASAVEIQTQAGTVHGRLIELPGRPGWGVWYATTHLEPGGDPVDFVSQVTVRDTEGRIYARLTTR</sequence>
<protein>
    <recommendedName>
        <fullName evidence="4">Secreted protein</fullName>
    </recommendedName>
</protein>
<name>A0ABP7LX03_9ACTN</name>